<dbReference type="InterPro" id="IPR005562">
    <property type="entry name" value="SpoVA"/>
</dbReference>
<dbReference type="Pfam" id="PF03862">
    <property type="entry name" value="SpoVAC_SpoVAEB"/>
    <property type="match status" value="1"/>
</dbReference>
<name>A0A6N7XWF8_9FIRM</name>
<evidence type="ECO:0000313" key="3">
    <source>
        <dbReference type="Proteomes" id="UP000469523"/>
    </source>
</evidence>
<keyword evidence="3" id="KW-1185">Reference proteome</keyword>
<dbReference type="Proteomes" id="UP000469523">
    <property type="component" value="Unassembled WGS sequence"/>
</dbReference>
<dbReference type="RefSeq" id="WP_154440190.1">
    <property type="nucleotide sequence ID" value="NZ_JAHLPJ010000001.1"/>
</dbReference>
<dbReference type="InterPro" id="IPR014204">
    <property type="entry name" value="Spore_V_AE"/>
</dbReference>
<accession>A0A6N7XWF8</accession>
<dbReference type="PANTHER" id="PTHR38450">
    <property type="entry name" value="STAGE V SPORULATION PROTEIN AC-RELATED"/>
    <property type="match status" value="1"/>
</dbReference>
<dbReference type="AlphaFoldDB" id="A0A6N7XWF8"/>
<protein>
    <submittedName>
        <fullName evidence="2">Stage V sporulation protein AE</fullName>
    </submittedName>
</protein>
<proteinExistence type="predicted"/>
<evidence type="ECO:0000256" key="1">
    <source>
        <dbReference type="SAM" id="Phobius"/>
    </source>
</evidence>
<dbReference type="NCBIfam" id="TIGR02839">
    <property type="entry name" value="spore_V_AE"/>
    <property type="match status" value="1"/>
</dbReference>
<comment type="caution">
    <text evidence="2">The sequence shown here is derived from an EMBL/GenBank/DDBJ whole genome shotgun (WGS) entry which is preliminary data.</text>
</comment>
<keyword evidence="1" id="KW-0472">Membrane</keyword>
<feature type="transmembrane region" description="Helical" evidence="1">
    <location>
        <begin position="83"/>
        <end position="112"/>
    </location>
</feature>
<reference evidence="2 3" key="1">
    <citation type="submission" date="2019-09" db="EMBL/GenBank/DDBJ databases">
        <title>In-depth cultivation of the pig gut microbiome towards novel bacterial diversity and tailored functional studies.</title>
        <authorList>
            <person name="Wylensek D."/>
            <person name="Hitch T.C.A."/>
            <person name="Clavel T."/>
        </authorList>
    </citation>
    <scope>NUCLEOTIDE SEQUENCE [LARGE SCALE GENOMIC DNA]</scope>
    <source>
        <strain evidence="2 3">WCA3-693-APC-4?</strain>
    </source>
</reference>
<feature type="transmembrane region" description="Helical" evidence="1">
    <location>
        <begin position="54"/>
        <end position="71"/>
    </location>
</feature>
<keyword evidence="1" id="KW-1133">Transmembrane helix</keyword>
<feature type="transmembrane region" description="Helical" evidence="1">
    <location>
        <begin position="6"/>
        <end position="22"/>
    </location>
</feature>
<keyword evidence="1" id="KW-0812">Transmembrane</keyword>
<feature type="transmembrane region" description="Helical" evidence="1">
    <location>
        <begin position="29"/>
        <end position="48"/>
    </location>
</feature>
<sequence>MEYIKAFIVGGLICVVGQIILDNTKLTPAHILVSFVTAGVILGGLGLYKPIVKFAGAGATVPIVGFGNALAEGAIEGVKKNGIIGAFTGGITAAAGGIAAAILFGYIMALVFKPKTKN</sequence>
<evidence type="ECO:0000313" key="2">
    <source>
        <dbReference type="EMBL" id="MSU01783.1"/>
    </source>
</evidence>
<dbReference type="EMBL" id="VUNQ01000019">
    <property type="protein sequence ID" value="MSU01783.1"/>
    <property type="molecule type" value="Genomic_DNA"/>
</dbReference>
<organism evidence="2 3">
    <name type="scientific">Tissierella pigra</name>
    <dbReference type="NCBI Taxonomy" id="2607614"/>
    <lineage>
        <taxon>Bacteria</taxon>
        <taxon>Bacillati</taxon>
        <taxon>Bacillota</taxon>
        <taxon>Tissierellia</taxon>
        <taxon>Tissierellales</taxon>
        <taxon>Tissierellaceae</taxon>
        <taxon>Tissierella</taxon>
    </lineage>
</organism>
<gene>
    <name evidence="2" type="primary">spoVAE</name>
    <name evidence="2" type="ORF">FYJ83_09925</name>
</gene>
<dbReference type="PANTHER" id="PTHR38450:SF2">
    <property type="entry name" value="STAGE V SPORULATION PROTEIN AEB"/>
    <property type="match status" value="1"/>
</dbReference>